<reference evidence="2" key="1">
    <citation type="submission" date="2021-05" db="EMBL/GenBank/DDBJ databases">
        <authorList>
            <person name="Kaiqin L."/>
            <person name="Jian G."/>
        </authorList>
    </citation>
    <scope>NUCLEOTIDE SEQUENCE</scope>
    <source>
        <strain evidence="2">HDS5</strain>
    </source>
</reference>
<dbReference type="AlphaFoldDB" id="A0A975QHY1"/>
<organism evidence="2 3">
    <name type="scientific">Nocardiopsis eucommiae</name>
    <dbReference type="NCBI Taxonomy" id="2831970"/>
    <lineage>
        <taxon>Bacteria</taxon>
        <taxon>Bacillati</taxon>
        <taxon>Actinomycetota</taxon>
        <taxon>Actinomycetes</taxon>
        <taxon>Streptosporangiales</taxon>
        <taxon>Nocardiopsidaceae</taxon>
        <taxon>Nocardiopsis</taxon>
    </lineage>
</organism>
<dbReference type="KEGG" id="nec:KGD82_16215"/>
<keyword evidence="3" id="KW-1185">Reference proteome</keyword>
<evidence type="ECO:0000313" key="3">
    <source>
        <dbReference type="Proteomes" id="UP000682416"/>
    </source>
</evidence>
<feature type="region of interest" description="Disordered" evidence="1">
    <location>
        <begin position="97"/>
        <end position="153"/>
    </location>
</feature>
<gene>
    <name evidence="2" type="ORF">KGD82_16215</name>
</gene>
<proteinExistence type="predicted"/>
<evidence type="ECO:0000256" key="1">
    <source>
        <dbReference type="SAM" id="MobiDB-lite"/>
    </source>
</evidence>
<name>A0A975QHY1_9ACTN</name>
<dbReference type="EMBL" id="CP074402">
    <property type="protein sequence ID" value="QVJ00306.1"/>
    <property type="molecule type" value="Genomic_DNA"/>
</dbReference>
<protein>
    <submittedName>
        <fullName evidence="2">Uncharacterized protein</fullName>
    </submittedName>
</protein>
<sequence>MTDNHQPEFDPTVFVRVDRPALLNLDPVERFQTCQIIRKHGVGDQVDDIRNAAVAELADRYERIHGTNTKVADLLGVTPAFVGRLLTEADANAESFEQTRARLDREDVEDITGSPKRAYAPSRPSKTSSARSCRVPCPTPNRESTTPPPWECG</sequence>
<evidence type="ECO:0000313" key="2">
    <source>
        <dbReference type="EMBL" id="QVJ00306.1"/>
    </source>
</evidence>
<dbReference type="Proteomes" id="UP000682416">
    <property type="component" value="Chromosome"/>
</dbReference>
<accession>A0A975QHY1</accession>